<feature type="compositionally biased region" description="Polar residues" evidence="1">
    <location>
        <begin position="48"/>
        <end position="60"/>
    </location>
</feature>
<dbReference type="EMBL" id="HBHP01001687">
    <property type="protein sequence ID" value="CAD9746021.1"/>
    <property type="molecule type" value="Transcribed_RNA"/>
</dbReference>
<protein>
    <submittedName>
        <fullName evidence="2">Uncharacterized protein</fullName>
    </submittedName>
</protein>
<feature type="region of interest" description="Disordered" evidence="1">
    <location>
        <begin position="1"/>
        <end position="76"/>
    </location>
</feature>
<reference evidence="2" key="1">
    <citation type="submission" date="2021-01" db="EMBL/GenBank/DDBJ databases">
        <authorList>
            <person name="Corre E."/>
            <person name="Pelletier E."/>
            <person name="Niang G."/>
            <person name="Scheremetjew M."/>
            <person name="Finn R."/>
            <person name="Kale V."/>
            <person name="Holt S."/>
            <person name="Cochrane G."/>
            <person name="Meng A."/>
            <person name="Brown T."/>
            <person name="Cohen L."/>
        </authorList>
    </citation>
    <scope>NUCLEOTIDE SEQUENCE</scope>
    <source>
        <strain evidence="2">CCMP622</strain>
    </source>
</reference>
<organism evidence="2">
    <name type="scientific">Lotharella oceanica</name>
    <dbReference type="NCBI Taxonomy" id="641309"/>
    <lineage>
        <taxon>Eukaryota</taxon>
        <taxon>Sar</taxon>
        <taxon>Rhizaria</taxon>
        <taxon>Cercozoa</taxon>
        <taxon>Chlorarachniophyceae</taxon>
        <taxon>Lotharella</taxon>
    </lineage>
</organism>
<sequence length="102" mass="11108">MVAFSNHQRGHHSAPKTAPKEENRHGSFSSSSSFRRVDDEEIAEAGSTCDTPNDPIYQQQARRRGRGNTSSIVRGRGVVLPSQTAEEGRVVGFGVDVVLTLE</sequence>
<name>A0A7S2X5M4_9EUKA</name>
<proteinExistence type="predicted"/>
<accession>A0A7S2X5M4</accession>
<evidence type="ECO:0000313" key="2">
    <source>
        <dbReference type="EMBL" id="CAD9746021.1"/>
    </source>
</evidence>
<evidence type="ECO:0000256" key="1">
    <source>
        <dbReference type="SAM" id="MobiDB-lite"/>
    </source>
</evidence>
<gene>
    <name evidence="2" type="ORF">LSP00402_LOCUS1095</name>
</gene>
<dbReference type="AlphaFoldDB" id="A0A7S2X5M4"/>